<evidence type="ECO:0000259" key="5">
    <source>
        <dbReference type="Pfam" id="PF01212"/>
    </source>
</evidence>
<dbReference type="PANTHER" id="PTHR32325">
    <property type="entry name" value="BETA-ELIMINATING LYASE-LIKE PROTEIN-RELATED"/>
    <property type="match status" value="1"/>
</dbReference>
<protein>
    <recommendedName>
        <fullName evidence="5">Aromatic amino acid beta-eliminating lyase/threonine aldolase domain-containing protein</fullName>
    </recommendedName>
</protein>
<dbReference type="Gene3D" id="3.40.640.10">
    <property type="entry name" value="Type I PLP-dependent aspartate aminotransferase-like (Major domain)"/>
    <property type="match status" value="1"/>
</dbReference>
<dbReference type="Pfam" id="PF01212">
    <property type="entry name" value="Beta_elim_lyase"/>
    <property type="match status" value="1"/>
</dbReference>
<dbReference type="InterPro" id="IPR015424">
    <property type="entry name" value="PyrdxlP-dep_Trfase"/>
</dbReference>
<organism evidence="6">
    <name type="scientific">Amphora coffeiformis</name>
    <dbReference type="NCBI Taxonomy" id="265554"/>
    <lineage>
        <taxon>Eukaryota</taxon>
        <taxon>Sar</taxon>
        <taxon>Stramenopiles</taxon>
        <taxon>Ochrophyta</taxon>
        <taxon>Bacillariophyta</taxon>
        <taxon>Bacillariophyceae</taxon>
        <taxon>Bacillariophycidae</taxon>
        <taxon>Thalassiophysales</taxon>
        <taxon>Catenulaceae</taxon>
        <taxon>Amphora</taxon>
    </lineage>
</organism>
<evidence type="ECO:0000256" key="4">
    <source>
        <dbReference type="SAM" id="MobiDB-lite"/>
    </source>
</evidence>
<dbReference type="GO" id="GO:0016829">
    <property type="term" value="F:lyase activity"/>
    <property type="evidence" value="ECO:0007669"/>
    <property type="project" value="InterPro"/>
</dbReference>
<dbReference type="AlphaFoldDB" id="A0A7S3L7X7"/>
<gene>
    <name evidence="6" type="ORF">ACOF00016_LOCUS12093</name>
</gene>
<feature type="region of interest" description="Disordered" evidence="4">
    <location>
        <begin position="572"/>
        <end position="604"/>
    </location>
</feature>
<dbReference type="EMBL" id="HBIM01015311">
    <property type="protein sequence ID" value="CAE0414918.1"/>
    <property type="molecule type" value="Transcribed_RNA"/>
</dbReference>
<comment type="similarity">
    <text evidence="2">Belongs to the beta-eliminating lyase family.</text>
</comment>
<sequence>MLQDQMLHMQVTSQRKAELVQGPRRAQDLGVVIPNCTQLVVRNRHHFTEAQRWKVMQATGCNLFAFPAGMTTVDYLSDSGTTSMSDFQWASLFRGDESYGRNHGFYALVDALRDAFERGDEARHDVNLLLSSSTAPDDLVSFFAQDIEGGFHNGGSIYLRRPNVFVTPQGRCAEHLLLSTVARLLPKLPSLDDYYLIPSNGFFDTTEAHAHVNGIKPVNCFAKHLTEPFSVENLWVSNPFKGDMDVAAVENLLQTHGTDRIPLILLTITNNTAAGQPVSLANIKAVSALAHRYGLPLWLDACRFAENAYFIQTYEPGHAHRSIPDIVQEIFSYVDLYTISLKKDGLANMGGALAFRDQGVFHTRFSTLAGGQDVGVMLRETQILEYGNDSYGGMSGRDMMAAAIGIGEVMSESYLRHRIHQTTLFAEKLEKMNIPVVLPPGGHAVYVDIDLFFQDLDGVSKGDFMGVGLTIEMLKRYGIRGCELGAFAFEWDQKDEASRKGILNYVRFAIPRNAYNMEHIDYTVAALAELYRFRHWIPKVVISRGAQLHLRHFQAELLPVYPPEGWPSRKSAQLLSRSSDHTGNKREAVAWKKPHRRESSFEML</sequence>
<evidence type="ECO:0000256" key="2">
    <source>
        <dbReference type="ARBA" id="ARBA00009721"/>
    </source>
</evidence>
<evidence type="ECO:0000256" key="1">
    <source>
        <dbReference type="ARBA" id="ARBA00001933"/>
    </source>
</evidence>
<dbReference type="GO" id="GO:0006520">
    <property type="term" value="P:amino acid metabolic process"/>
    <property type="evidence" value="ECO:0007669"/>
    <property type="project" value="InterPro"/>
</dbReference>
<evidence type="ECO:0000313" key="6">
    <source>
        <dbReference type="EMBL" id="CAE0414918.1"/>
    </source>
</evidence>
<keyword evidence="3" id="KW-0663">Pyridoxal phosphate</keyword>
<comment type="cofactor">
    <cofactor evidence="1">
        <name>pyridoxal 5'-phosphate</name>
        <dbReference type="ChEBI" id="CHEBI:597326"/>
    </cofactor>
</comment>
<dbReference type="PANTHER" id="PTHR32325:SF4">
    <property type="entry name" value="TRYPTOPHANASE"/>
    <property type="match status" value="1"/>
</dbReference>
<feature type="compositionally biased region" description="Basic and acidic residues" evidence="4">
    <location>
        <begin position="578"/>
        <end position="590"/>
    </location>
</feature>
<proteinExistence type="inferred from homology"/>
<dbReference type="NCBIfam" id="NF009709">
    <property type="entry name" value="PRK13238.1"/>
    <property type="match status" value="1"/>
</dbReference>
<accession>A0A7S3L7X7</accession>
<feature type="domain" description="Aromatic amino acid beta-eliminating lyase/threonine aldolase" evidence="5">
    <location>
        <begin position="74"/>
        <end position="524"/>
    </location>
</feature>
<name>A0A7S3L7X7_9STRA</name>
<dbReference type="SUPFAM" id="SSF53383">
    <property type="entry name" value="PLP-dependent transferases"/>
    <property type="match status" value="1"/>
</dbReference>
<dbReference type="InterPro" id="IPR015421">
    <property type="entry name" value="PyrdxlP-dep_Trfase_major"/>
</dbReference>
<dbReference type="Gene3D" id="3.90.1150.10">
    <property type="entry name" value="Aspartate Aminotransferase, domain 1"/>
    <property type="match status" value="2"/>
</dbReference>
<reference evidence="6" key="1">
    <citation type="submission" date="2021-01" db="EMBL/GenBank/DDBJ databases">
        <authorList>
            <person name="Corre E."/>
            <person name="Pelletier E."/>
            <person name="Niang G."/>
            <person name="Scheremetjew M."/>
            <person name="Finn R."/>
            <person name="Kale V."/>
            <person name="Holt S."/>
            <person name="Cochrane G."/>
            <person name="Meng A."/>
            <person name="Brown T."/>
            <person name="Cohen L."/>
        </authorList>
    </citation>
    <scope>NUCLEOTIDE SEQUENCE</scope>
    <source>
        <strain evidence="6">CCMP127</strain>
    </source>
</reference>
<dbReference type="InterPro" id="IPR015422">
    <property type="entry name" value="PyrdxlP-dep_Trfase_small"/>
</dbReference>
<evidence type="ECO:0000256" key="3">
    <source>
        <dbReference type="ARBA" id="ARBA00022898"/>
    </source>
</evidence>
<dbReference type="InterPro" id="IPR001597">
    <property type="entry name" value="ArAA_b-elim_lyase/Thr_aldolase"/>
</dbReference>